<gene>
    <name evidence="12" type="primary">gatA-0</name>
    <name evidence="12" type="ORF">CTRI78_v002960</name>
</gene>
<dbReference type="InterPro" id="IPR015422">
    <property type="entry name" value="PyrdxlP-dep_Trfase_small"/>
</dbReference>
<comment type="cofactor">
    <cofactor evidence="1">
        <name>pyridoxal 5'-phosphate</name>
        <dbReference type="ChEBI" id="CHEBI:597326"/>
    </cofactor>
</comment>
<keyword evidence="6 12" id="KW-0808">Transferase</keyword>
<dbReference type="InterPro" id="IPR015424">
    <property type="entry name" value="PyrdxlP-dep_Trfase"/>
</dbReference>
<dbReference type="FunFam" id="3.40.640.10:FF:000029">
    <property type="entry name" value="4-aminobutyrate aminotransferase, mitochondrial"/>
    <property type="match status" value="1"/>
</dbReference>
<dbReference type="Proteomes" id="UP000295703">
    <property type="component" value="Unassembled WGS sequence"/>
</dbReference>
<evidence type="ECO:0000256" key="3">
    <source>
        <dbReference type="ARBA" id="ARBA00012912"/>
    </source>
</evidence>
<dbReference type="Gene3D" id="3.40.50.1000">
    <property type="entry name" value="HAD superfamily/HAD-like"/>
    <property type="match status" value="1"/>
</dbReference>
<dbReference type="AlphaFoldDB" id="A0A4R8RKF7"/>
<evidence type="ECO:0000256" key="2">
    <source>
        <dbReference type="ARBA" id="ARBA00008954"/>
    </source>
</evidence>
<feature type="region of interest" description="Disordered" evidence="11">
    <location>
        <begin position="647"/>
        <end position="681"/>
    </location>
</feature>
<dbReference type="GO" id="GO:0009450">
    <property type="term" value="P:gamma-aminobutyric acid catabolic process"/>
    <property type="evidence" value="ECO:0007669"/>
    <property type="project" value="TreeGrafter"/>
</dbReference>
<protein>
    <recommendedName>
        <fullName evidence="4">4-aminobutyrate aminotransferase</fullName>
        <ecNumber evidence="3">2.6.1.19</ecNumber>
    </recommendedName>
    <alternativeName>
        <fullName evidence="9">GABA aminotransferase</fullName>
    </alternativeName>
    <alternativeName>
        <fullName evidence="8">Gamma-amino-N-butyrate transaminase</fullName>
    </alternativeName>
</protein>
<reference evidence="12 13" key="1">
    <citation type="submission" date="2018-12" db="EMBL/GenBank/DDBJ databases">
        <title>Genome sequence and assembly of Colletotrichum trifolii.</title>
        <authorList>
            <person name="Gan P."/>
            <person name="Shirasu K."/>
        </authorList>
    </citation>
    <scope>NUCLEOTIDE SEQUENCE [LARGE SCALE GENOMIC DNA]</scope>
    <source>
        <strain evidence="12 13">543-2</strain>
    </source>
</reference>
<feature type="compositionally biased region" description="Low complexity" evidence="11">
    <location>
        <begin position="659"/>
        <end position="668"/>
    </location>
</feature>
<accession>A0A4R8RKF7</accession>
<proteinExistence type="inferred from homology"/>
<dbReference type="CDD" id="cd12148">
    <property type="entry name" value="fungal_TF_MHR"/>
    <property type="match status" value="1"/>
</dbReference>
<evidence type="ECO:0000256" key="10">
    <source>
        <dbReference type="ARBA" id="ARBA00048021"/>
    </source>
</evidence>
<evidence type="ECO:0000256" key="1">
    <source>
        <dbReference type="ARBA" id="ARBA00001933"/>
    </source>
</evidence>
<dbReference type="PANTHER" id="PTHR43206">
    <property type="entry name" value="AMINOTRANSFERASE"/>
    <property type="match status" value="1"/>
</dbReference>
<dbReference type="SUPFAM" id="SSF53383">
    <property type="entry name" value="PLP-dependent transferases"/>
    <property type="match status" value="1"/>
</dbReference>
<dbReference type="GO" id="GO:0005739">
    <property type="term" value="C:mitochondrion"/>
    <property type="evidence" value="ECO:0007669"/>
    <property type="project" value="TreeGrafter"/>
</dbReference>
<dbReference type="EMBL" id="RYZW01000017">
    <property type="protein sequence ID" value="TDZ67293.1"/>
    <property type="molecule type" value="Genomic_DNA"/>
</dbReference>
<dbReference type="GO" id="GO:0030170">
    <property type="term" value="F:pyridoxal phosphate binding"/>
    <property type="evidence" value="ECO:0007669"/>
    <property type="project" value="InterPro"/>
</dbReference>
<dbReference type="CDD" id="cd00610">
    <property type="entry name" value="OAT_like"/>
    <property type="match status" value="1"/>
</dbReference>
<evidence type="ECO:0000256" key="9">
    <source>
        <dbReference type="ARBA" id="ARBA00031787"/>
    </source>
</evidence>
<evidence type="ECO:0000313" key="13">
    <source>
        <dbReference type="Proteomes" id="UP000295703"/>
    </source>
</evidence>
<dbReference type="InterPro" id="IPR004631">
    <property type="entry name" value="4NH2But_aminotransferase_euk"/>
</dbReference>
<organism evidence="12 13">
    <name type="scientific">Colletotrichum trifolii</name>
    <dbReference type="NCBI Taxonomy" id="5466"/>
    <lineage>
        <taxon>Eukaryota</taxon>
        <taxon>Fungi</taxon>
        <taxon>Dikarya</taxon>
        <taxon>Ascomycota</taxon>
        <taxon>Pezizomycotina</taxon>
        <taxon>Sordariomycetes</taxon>
        <taxon>Hypocreomycetidae</taxon>
        <taxon>Glomerellales</taxon>
        <taxon>Glomerellaceae</taxon>
        <taxon>Colletotrichum</taxon>
        <taxon>Colletotrichum orbiculare species complex</taxon>
    </lineage>
</organism>
<sequence>MPAVIENSVKTEVPGPLSKASQKKLDTFFDARAVYFVVDYEKSHNNYIVDVDGNKYLDVYSQIASIPVGYNNPTLIEAAKSPEMISALVNRPAIGNFPSTFWHDILQDGLMKVAPEGMNHIFTAQSGSEANELAYKAAFMLYRRRERGEAEWSHEEISSCLHNTSPGSPELAIMSFKNSFHGRGFGSLSTTRSKAVHKLDIPSFNWPQATFPSLKYPLDKHAAENEAEEKRCLDEVEKLIKTWHCPVAAIIVEPIQSEGGDNHASPAFFQGLRDITKKNDVVLIVDEVQTGFGATGKFWGHAHWNLSSPPDIVTFSKKAQTAGYYFGDRMLVPDKAYRQFNTWIGDPARVIVSKAVVNEILSKDLVAQTARVGDALYAEMEKLAQKFPDHVQNLRGKGQGTYIAFDTQSAATVTGAMKRLGVNIGACGKETIRLRPMLIFDESHIPTLISALDKKHVVFDIVGTCMSYDVIYEAIDARLGPQLAAHNIKPALLGWAWIEAAEREYTYLSMQGRYRRFYDVAGILFHRMLYMAGVPDPRAYRSILEGFGGEEAWFAAAHMWNASAARGCGFKGAWCSVYEKEPCVELFGEMDVMADSLPEMARKIIAASASSENLAEDLGVLRAAINNILSNKNQPPLEPLKTESFSLHRHAHASPSPPASRTSRQPSPEDNGPTEEATVEPLNHIPIKSLYEITGLESLRPRQLCSASRSHAKSTTGLSPRDLVSLGKIEAEVANRLVRKFLDQTDHYLYGTNAGYADVDGVRRASPLLFAAICTVSALHEPGGESLFQTCNLELRKLIQKFVFASQISTADFQGLCIASFWLSDVSWSVSGLAIRRAMEFQLGKSFDLVVGNDTVRSATNRMQLRSRGEALDCLRVWYLFYVCDHHLSILYSRPSSFGKQVSVVNQLELLSILDQVTGLFGTDVHVGIPASFHVQLTGFNHRLDQWVMAWTDRYKPHDKIGMFPFKSLMLHYHFAKLFVSSHVFRSDDGSKALPSECTDVARVAVSSARAIVELTANDPDIKIGLVGMAHYCHTMIAYACSFLLKLATSRQYDLGLDQNDTFRAIRDVAVMCESAQCTRFHLLHWMGAGLRQLVAKCEAAMVGPSGNPRGTPDDHADVSADVQMQEEVRDGQARSETLLSEGNAWNMATDIGALGWPPGGGGSLGYDGLEMGIEGFDLGWESLLPSFDLDQMGFGLL</sequence>
<evidence type="ECO:0000256" key="11">
    <source>
        <dbReference type="SAM" id="MobiDB-lite"/>
    </source>
</evidence>
<name>A0A4R8RKF7_COLTR</name>
<dbReference type="PROSITE" id="PS00600">
    <property type="entry name" value="AA_TRANSFER_CLASS_3"/>
    <property type="match status" value="1"/>
</dbReference>
<comment type="caution">
    <text evidence="12">The sequence shown here is derived from an EMBL/GenBank/DDBJ whole genome shotgun (WGS) entry which is preliminary data.</text>
</comment>
<dbReference type="InterPro" id="IPR005814">
    <property type="entry name" value="Aminotrans_3"/>
</dbReference>
<dbReference type="Pfam" id="PF00202">
    <property type="entry name" value="Aminotran_3"/>
    <property type="match status" value="1"/>
</dbReference>
<evidence type="ECO:0000256" key="8">
    <source>
        <dbReference type="ARBA" id="ARBA00030204"/>
    </source>
</evidence>
<dbReference type="STRING" id="5466.A0A4R8RKF7"/>
<dbReference type="PANTHER" id="PTHR43206:SF1">
    <property type="entry name" value="4-AMINOBUTYRATE AMINOTRANSFERASE, MITOCHONDRIAL"/>
    <property type="match status" value="1"/>
</dbReference>
<dbReference type="InterPro" id="IPR049704">
    <property type="entry name" value="Aminotrans_3_PPA_site"/>
</dbReference>
<dbReference type="Gene3D" id="3.90.1150.10">
    <property type="entry name" value="Aspartate Aminotransferase, domain 1"/>
    <property type="match status" value="1"/>
</dbReference>
<keyword evidence="7" id="KW-0663">Pyridoxal phosphate</keyword>
<comment type="catalytic activity">
    <reaction evidence="10">
        <text>4-aminobutanoate + 2-oxoglutarate = succinate semialdehyde + L-glutamate</text>
        <dbReference type="Rhea" id="RHEA:23352"/>
        <dbReference type="ChEBI" id="CHEBI:16810"/>
        <dbReference type="ChEBI" id="CHEBI:29985"/>
        <dbReference type="ChEBI" id="CHEBI:57706"/>
        <dbReference type="ChEBI" id="CHEBI:59888"/>
        <dbReference type="EC" id="2.6.1.19"/>
    </reaction>
</comment>
<dbReference type="EC" id="2.6.1.19" evidence="3"/>
<evidence type="ECO:0000256" key="4">
    <source>
        <dbReference type="ARBA" id="ARBA00018543"/>
    </source>
</evidence>
<comment type="similarity">
    <text evidence="2">Belongs to the class-III pyridoxal-phosphate-dependent aminotransferase family.</text>
</comment>
<dbReference type="NCBIfam" id="TIGR00699">
    <property type="entry name" value="GABAtrns_euk"/>
    <property type="match status" value="1"/>
</dbReference>
<dbReference type="InterPro" id="IPR023214">
    <property type="entry name" value="HAD_sf"/>
</dbReference>
<evidence type="ECO:0000256" key="5">
    <source>
        <dbReference type="ARBA" id="ARBA00022576"/>
    </source>
</evidence>
<evidence type="ECO:0000256" key="7">
    <source>
        <dbReference type="ARBA" id="ARBA00022898"/>
    </source>
</evidence>
<dbReference type="GO" id="GO:0034386">
    <property type="term" value="F:4-aminobutyrate:2-oxoglutarate transaminase activity"/>
    <property type="evidence" value="ECO:0007669"/>
    <property type="project" value="UniProtKB-EC"/>
</dbReference>
<keyword evidence="5 12" id="KW-0032">Aminotransferase</keyword>
<keyword evidence="13" id="KW-1185">Reference proteome</keyword>
<dbReference type="InterPro" id="IPR015421">
    <property type="entry name" value="PyrdxlP-dep_Trfase_major"/>
</dbReference>
<evidence type="ECO:0000256" key="6">
    <source>
        <dbReference type="ARBA" id="ARBA00022679"/>
    </source>
</evidence>
<evidence type="ECO:0000313" key="12">
    <source>
        <dbReference type="EMBL" id="TDZ67293.1"/>
    </source>
</evidence>
<dbReference type="Gene3D" id="3.40.640.10">
    <property type="entry name" value="Type I PLP-dependent aspartate aminotransferase-like (Major domain)"/>
    <property type="match status" value="1"/>
</dbReference>